<keyword evidence="3" id="KW-1185">Reference proteome</keyword>
<dbReference type="Proteomes" id="UP000246964">
    <property type="component" value="Unassembled WGS sequence"/>
</dbReference>
<proteinExistence type="predicted"/>
<dbReference type="OrthoDB" id="9995822at2"/>
<feature type="chain" id="PRO_5016233865" description="Lipoprotein" evidence="1">
    <location>
        <begin position="19"/>
        <end position="126"/>
    </location>
</feature>
<dbReference type="RefSeq" id="WP_110076908.1">
    <property type="nucleotide sequence ID" value="NZ_QGTT01000024.1"/>
</dbReference>
<sequence>MKILFLVAALTLTAACNADTNRLKECGVTIDKSYDGKNGEFVEFVVNIDSNTNSRKCSEISEITLSNFKTGEWVIFPLPKKGAEVSLRIRKASIDYSVLNLIFRSTKIDDVYFDEKNSIKIYLSDF</sequence>
<evidence type="ECO:0008006" key="4">
    <source>
        <dbReference type="Google" id="ProtNLM"/>
    </source>
</evidence>
<gene>
    <name evidence="2" type="ORF">DET45_12418</name>
</gene>
<accession>A0A317Q2Y7</accession>
<keyword evidence="1" id="KW-0732">Signal</keyword>
<dbReference type="AlphaFoldDB" id="A0A317Q2Y7"/>
<evidence type="ECO:0000256" key="1">
    <source>
        <dbReference type="SAM" id="SignalP"/>
    </source>
</evidence>
<reference evidence="2 3" key="1">
    <citation type="submission" date="2018-05" db="EMBL/GenBank/DDBJ databases">
        <title>Freshwater and sediment microbial communities from various areas in North America, analyzing microbe dynamics in response to fracking.</title>
        <authorList>
            <person name="Lamendella R."/>
        </authorList>
    </citation>
    <scope>NUCLEOTIDE SEQUENCE [LARGE SCALE GENOMIC DNA]</scope>
    <source>
        <strain evidence="2 3">125B1</strain>
    </source>
</reference>
<protein>
    <recommendedName>
        <fullName evidence="4">Lipoprotein</fullName>
    </recommendedName>
</protein>
<comment type="caution">
    <text evidence="2">The sequence shown here is derived from an EMBL/GenBank/DDBJ whole genome shotgun (WGS) entry which is preliminary data.</text>
</comment>
<evidence type="ECO:0000313" key="2">
    <source>
        <dbReference type="EMBL" id="PWW07913.1"/>
    </source>
</evidence>
<organism evidence="2 3">
    <name type="scientific">Pseudidiomarina maritima</name>
    <dbReference type="NCBI Taxonomy" id="519453"/>
    <lineage>
        <taxon>Bacteria</taxon>
        <taxon>Pseudomonadati</taxon>
        <taxon>Pseudomonadota</taxon>
        <taxon>Gammaproteobacteria</taxon>
        <taxon>Alteromonadales</taxon>
        <taxon>Idiomarinaceae</taxon>
        <taxon>Pseudidiomarina</taxon>
    </lineage>
</organism>
<evidence type="ECO:0000313" key="3">
    <source>
        <dbReference type="Proteomes" id="UP000246964"/>
    </source>
</evidence>
<dbReference type="PROSITE" id="PS51257">
    <property type="entry name" value="PROKAR_LIPOPROTEIN"/>
    <property type="match status" value="1"/>
</dbReference>
<name>A0A317Q2Y7_9GAMM</name>
<feature type="signal peptide" evidence="1">
    <location>
        <begin position="1"/>
        <end position="18"/>
    </location>
</feature>
<dbReference type="EMBL" id="QGTT01000024">
    <property type="protein sequence ID" value="PWW07913.1"/>
    <property type="molecule type" value="Genomic_DNA"/>
</dbReference>